<dbReference type="EMBL" id="JACIJP010000021">
    <property type="protein sequence ID" value="MBB6125870.1"/>
    <property type="molecule type" value="Genomic_DNA"/>
</dbReference>
<evidence type="ECO:0000256" key="1">
    <source>
        <dbReference type="ARBA" id="ARBA00004571"/>
    </source>
</evidence>
<feature type="signal peptide" evidence="16">
    <location>
        <begin position="1"/>
        <end position="31"/>
    </location>
</feature>
<comment type="caution">
    <text evidence="19">The sequence shown here is derived from an EMBL/GenBank/DDBJ whole genome shotgun (WGS) entry which is preliminary data.</text>
</comment>
<keyword evidence="7" id="KW-0408">Iron</keyword>
<dbReference type="PROSITE" id="PS01156">
    <property type="entry name" value="TONB_DEPENDENT_REC_2"/>
    <property type="match status" value="1"/>
</dbReference>
<dbReference type="InterPro" id="IPR039426">
    <property type="entry name" value="TonB-dep_rcpt-like"/>
</dbReference>
<keyword evidence="20" id="KW-1185">Reference proteome</keyword>
<evidence type="ECO:0000256" key="5">
    <source>
        <dbReference type="ARBA" id="ARBA00022692"/>
    </source>
</evidence>
<evidence type="ECO:0000313" key="20">
    <source>
        <dbReference type="Proteomes" id="UP000552700"/>
    </source>
</evidence>
<name>A0A841J579_9SPHN</name>
<feature type="domain" description="TonB-dependent receptor-like beta-barrel" evidence="17">
    <location>
        <begin position="284"/>
        <end position="745"/>
    </location>
</feature>
<comment type="subcellular location">
    <subcellularLocation>
        <location evidence="1 12">Cell outer membrane</location>
        <topology evidence="1 12">Multi-pass membrane protein</topology>
    </subcellularLocation>
</comment>
<dbReference type="PANTHER" id="PTHR32552">
    <property type="entry name" value="FERRICHROME IRON RECEPTOR-RELATED"/>
    <property type="match status" value="1"/>
</dbReference>
<evidence type="ECO:0000256" key="3">
    <source>
        <dbReference type="ARBA" id="ARBA00022452"/>
    </source>
</evidence>
<keyword evidence="5 12" id="KW-0812">Transmembrane</keyword>
<keyword evidence="4" id="KW-0410">Iron transport</keyword>
<proteinExistence type="inferred from homology"/>
<evidence type="ECO:0000313" key="19">
    <source>
        <dbReference type="EMBL" id="MBB6125870.1"/>
    </source>
</evidence>
<dbReference type="GO" id="GO:0009279">
    <property type="term" value="C:cell outer membrane"/>
    <property type="evidence" value="ECO:0007669"/>
    <property type="project" value="UniProtKB-SubCell"/>
</dbReference>
<keyword evidence="8" id="KW-0406">Ion transport</keyword>
<evidence type="ECO:0000256" key="11">
    <source>
        <dbReference type="ARBA" id="ARBA00023237"/>
    </source>
</evidence>
<keyword evidence="10 12" id="KW-0472">Membrane</keyword>
<evidence type="ECO:0000256" key="14">
    <source>
        <dbReference type="RuleBase" id="RU003357"/>
    </source>
</evidence>
<dbReference type="GO" id="GO:0006826">
    <property type="term" value="P:iron ion transport"/>
    <property type="evidence" value="ECO:0007669"/>
    <property type="project" value="UniProtKB-KW"/>
</dbReference>
<dbReference type="Pfam" id="PF00593">
    <property type="entry name" value="TonB_dep_Rec_b-barrel"/>
    <property type="match status" value="1"/>
</dbReference>
<evidence type="ECO:0000256" key="13">
    <source>
        <dbReference type="PROSITE-ProRule" id="PRU10144"/>
    </source>
</evidence>
<evidence type="ECO:0000259" key="18">
    <source>
        <dbReference type="Pfam" id="PF07715"/>
    </source>
</evidence>
<keyword evidence="11 12" id="KW-0998">Cell outer membrane</keyword>
<evidence type="ECO:0000256" key="16">
    <source>
        <dbReference type="SAM" id="SignalP"/>
    </source>
</evidence>
<protein>
    <submittedName>
        <fullName evidence="19">Outer membrane receptor protein involved in Fe transport</fullName>
    </submittedName>
</protein>
<dbReference type="SUPFAM" id="SSF56935">
    <property type="entry name" value="Porins"/>
    <property type="match status" value="1"/>
</dbReference>
<evidence type="ECO:0000256" key="9">
    <source>
        <dbReference type="ARBA" id="ARBA00023077"/>
    </source>
</evidence>
<keyword evidence="19" id="KW-0675">Receptor</keyword>
<dbReference type="AlphaFoldDB" id="A0A841J579"/>
<reference evidence="19 20" key="1">
    <citation type="submission" date="2020-08" db="EMBL/GenBank/DDBJ databases">
        <title>Genomic Encyclopedia of Type Strains, Phase IV (KMG-IV): sequencing the most valuable type-strain genomes for metagenomic binning, comparative biology and taxonomic classification.</title>
        <authorList>
            <person name="Goeker M."/>
        </authorList>
    </citation>
    <scope>NUCLEOTIDE SEQUENCE [LARGE SCALE GENOMIC DNA]</scope>
    <source>
        <strain evidence="19 20">DSM 102255</strain>
    </source>
</reference>
<dbReference type="Gene3D" id="2.40.170.20">
    <property type="entry name" value="TonB-dependent receptor, beta-barrel domain"/>
    <property type="match status" value="1"/>
</dbReference>
<dbReference type="InterPro" id="IPR010917">
    <property type="entry name" value="TonB_rcpt_CS"/>
</dbReference>
<dbReference type="InterPro" id="IPR036942">
    <property type="entry name" value="Beta-barrel_TonB_sf"/>
</dbReference>
<evidence type="ECO:0000256" key="6">
    <source>
        <dbReference type="ARBA" id="ARBA00022729"/>
    </source>
</evidence>
<sequence>MLVTHKNTRIRKALFAGTAITLGMMSSNAFAQSTASATAADTAEDVTSAGIQDIVVTAQKREERLRDVPVSILAVSGEKLQDANIARLTDLVTIVPNFTLSLAGNAPTTNLRGFGTYGTQFAQSVGKFTDNVSYSRDLHARLPLFDIERVEVLKGPQVLLYGNSTTAGALNITTKQPGSEFEADASASYEFNHDETIVQGGVTVPLSDWASFRVAGFFQNLDKGWLRNNFTGRDEPTFRNRAVRGTLRLTPTNDLTISLKAEYDRVRDNGGTGQQIRQSTNPNRQQTDITLDDYRTSTASGAPFFSPEFVEVRHETYQADISYDAGVGTISSTTAYLNTRAGGSQSNTSDLPDYLNFLFTHYQQFSQELRFTVNTGSIDYTFGGYFEDNKYKAASVLDANFPAIAVPLPALGRYVDIDQRNKNYSVFANLTAHLTDEFSVTAGARYAILHQNTDQSSLAAPLVTNVTFDTSQADVLAQTDPALCALVQAGFAAVCHEFKDLKRKEYHFQPQVVIQYKPNSDIMFYGKFVKGAKQGGVDIAYGGTPANGVSREEAMFAPETATSFEVGVKGITGDRMLEYSLGVFRTTFEDLQLSAFLGTSQFTTNVGKARTQGVEAEVTFVPVTGLRINATANYLDATFRDFPNGVCTVEQIEAAPPGTVCMQDLSGRPTPFQSKYSGTLNVSYDIEAGDLRVTPGVSVMAKSGYYVGTNDDPLGYQKGLALVDLNLAVTPVDSWWKASVFVRNLTDKAYKEYGVATALIPGGYSIYMSRGRSIGVQVGARF</sequence>
<evidence type="ECO:0000256" key="8">
    <source>
        <dbReference type="ARBA" id="ARBA00023065"/>
    </source>
</evidence>
<evidence type="ECO:0000256" key="2">
    <source>
        <dbReference type="ARBA" id="ARBA00022448"/>
    </source>
</evidence>
<feature type="compositionally biased region" description="Polar residues" evidence="15">
    <location>
        <begin position="274"/>
        <end position="289"/>
    </location>
</feature>
<feature type="short sequence motif" description="TonB C-terminal box" evidence="13">
    <location>
        <begin position="765"/>
        <end position="782"/>
    </location>
</feature>
<evidence type="ECO:0000256" key="12">
    <source>
        <dbReference type="PROSITE-ProRule" id="PRU01360"/>
    </source>
</evidence>
<feature type="domain" description="TonB-dependent receptor plug" evidence="18">
    <location>
        <begin position="65"/>
        <end position="169"/>
    </location>
</feature>
<dbReference type="InterPro" id="IPR000531">
    <property type="entry name" value="Beta-barrel_TonB"/>
</dbReference>
<evidence type="ECO:0000256" key="7">
    <source>
        <dbReference type="ARBA" id="ARBA00023004"/>
    </source>
</evidence>
<feature type="region of interest" description="Disordered" evidence="15">
    <location>
        <begin position="266"/>
        <end position="289"/>
    </location>
</feature>
<dbReference type="RefSeq" id="WP_184081932.1">
    <property type="nucleotide sequence ID" value="NZ_JACIJP010000021.1"/>
</dbReference>
<evidence type="ECO:0000259" key="17">
    <source>
        <dbReference type="Pfam" id="PF00593"/>
    </source>
</evidence>
<accession>A0A841J579</accession>
<keyword evidence="9 14" id="KW-0798">TonB box</keyword>
<dbReference type="Proteomes" id="UP000552700">
    <property type="component" value="Unassembled WGS sequence"/>
</dbReference>
<dbReference type="PROSITE" id="PS52016">
    <property type="entry name" value="TONB_DEPENDENT_REC_3"/>
    <property type="match status" value="1"/>
</dbReference>
<dbReference type="Pfam" id="PF07715">
    <property type="entry name" value="Plug"/>
    <property type="match status" value="1"/>
</dbReference>
<evidence type="ECO:0000256" key="10">
    <source>
        <dbReference type="ARBA" id="ARBA00023136"/>
    </source>
</evidence>
<evidence type="ECO:0000256" key="4">
    <source>
        <dbReference type="ARBA" id="ARBA00022496"/>
    </source>
</evidence>
<comment type="similarity">
    <text evidence="12 14">Belongs to the TonB-dependent receptor family.</text>
</comment>
<evidence type="ECO:0000256" key="15">
    <source>
        <dbReference type="SAM" id="MobiDB-lite"/>
    </source>
</evidence>
<keyword evidence="2 12" id="KW-0813">Transport</keyword>
<gene>
    <name evidence="19" type="ORF">FHS92_003636</name>
</gene>
<dbReference type="PANTHER" id="PTHR32552:SF81">
    <property type="entry name" value="TONB-DEPENDENT OUTER MEMBRANE RECEPTOR"/>
    <property type="match status" value="1"/>
</dbReference>
<feature type="chain" id="PRO_5032491169" evidence="16">
    <location>
        <begin position="32"/>
        <end position="782"/>
    </location>
</feature>
<dbReference type="InterPro" id="IPR012910">
    <property type="entry name" value="Plug_dom"/>
</dbReference>
<keyword evidence="6 16" id="KW-0732">Signal</keyword>
<organism evidence="19 20">
    <name type="scientific">Sphingobium subterraneum</name>
    <dbReference type="NCBI Taxonomy" id="627688"/>
    <lineage>
        <taxon>Bacteria</taxon>
        <taxon>Pseudomonadati</taxon>
        <taxon>Pseudomonadota</taxon>
        <taxon>Alphaproteobacteria</taxon>
        <taxon>Sphingomonadales</taxon>
        <taxon>Sphingomonadaceae</taxon>
        <taxon>Sphingobium</taxon>
    </lineage>
</organism>
<keyword evidence="3 12" id="KW-1134">Transmembrane beta strand</keyword>